<dbReference type="InterPro" id="IPR001279">
    <property type="entry name" value="Metallo-B-lactamas"/>
</dbReference>
<gene>
    <name evidence="3" type="ORF">AL1_24510</name>
</gene>
<keyword evidence="4" id="KW-1185">Reference proteome</keyword>
<evidence type="ECO:0000313" key="4">
    <source>
        <dbReference type="Proteomes" id="UP000008794"/>
    </source>
</evidence>
<dbReference type="Proteomes" id="UP000008794">
    <property type="component" value="Chromosome"/>
</dbReference>
<dbReference type="Pfam" id="PF00753">
    <property type="entry name" value="Lactamase_B"/>
    <property type="match status" value="1"/>
</dbReference>
<evidence type="ECO:0000313" key="3">
    <source>
        <dbReference type="EMBL" id="CBK64676.1"/>
    </source>
</evidence>
<dbReference type="PANTHER" id="PTHR30619:SF1">
    <property type="entry name" value="RECOMBINATION PROTEIN 2"/>
    <property type="match status" value="1"/>
</dbReference>
<feature type="compositionally biased region" description="Polar residues" evidence="1">
    <location>
        <begin position="202"/>
        <end position="217"/>
    </location>
</feature>
<sequence>MIIAKDYHIEMLSVGAADAFILYVIDNQDKGHLILIDAGNYNDGDIIIKHIRKYYSNPVIDLAIVTHCDDDHYGGFVRMLEKLKKGERDAIGIGQFWVNDPGKNHIYVDDVKYINNQPAVNNRARKVYDCNGLNLLELIDYLEIDRMEKFAISIKDANGKLTKPVPDRVFNFLYIIGPTKAYYEELIPKFRDDIKYKESDNMYNESADSPTDESLSPTLDAADDDSSAHNQSSMIILFQPHENKKYLFMGDAGRDAFNHIPMPHKFLIENIQWLKVPHHGSKHNLDTMMIKWIKPQVAYISANSNDEYANRCTINALKRSKCDVYSTHRDHSNFIHKQIGEREGYSTATPL</sequence>
<reference evidence="3 4" key="1">
    <citation type="submission" date="2010-03" db="EMBL/GenBank/DDBJ databases">
        <title>The genome sequence of Alistipes shahii WAL 8301.</title>
        <authorList>
            <consortium name="metaHIT consortium -- http://www.metahit.eu/"/>
            <person name="Pajon A."/>
            <person name="Turner K."/>
            <person name="Parkhill J."/>
        </authorList>
    </citation>
    <scope>NUCLEOTIDE SEQUENCE [LARGE SCALE GENOMIC DNA]</scope>
    <source>
        <strain evidence="3 4">WAL 8301</strain>
    </source>
</reference>
<dbReference type="PATRIC" id="fig|717959.3.peg.950"/>
<dbReference type="Gene3D" id="3.60.15.10">
    <property type="entry name" value="Ribonuclease Z/Hydroxyacylglutathione hydrolase-like"/>
    <property type="match status" value="1"/>
</dbReference>
<accession>D4IP14</accession>
<feature type="region of interest" description="Disordered" evidence="1">
    <location>
        <begin position="202"/>
        <end position="226"/>
    </location>
</feature>
<dbReference type="STRING" id="717959.AL1_24510"/>
<dbReference type="OrthoDB" id="418728at2"/>
<feature type="domain" description="Metallo-beta-lactamase" evidence="2">
    <location>
        <begin position="23"/>
        <end position="85"/>
    </location>
</feature>
<dbReference type="InterPro" id="IPR052159">
    <property type="entry name" value="Competence_DNA_uptake"/>
</dbReference>
<dbReference type="EMBL" id="FP929032">
    <property type="protein sequence ID" value="CBK64676.1"/>
    <property type="molecule type" value="Genomic_DNA"/>
</dbReference>
<dbReference type="AlphaFoldDB" id="D4IP14"/>
<dbReference type="RefSeq" id="WP_015547488.1">
    <property type="nucleotide sequence ID" value="NC_021030.1"/>
</dbReference>
<dbReference type="SUPFAM" id="SSF56281">
    <property type="entry name" value="Metallo-hydrolase/oxidoreductase"/>
    <property type="match status" value="1"/>
</dbReference>
<organism evidence="3 4">
    <name type="scientific">Alistipes shahii WAL 8301</name>
    <dbReference type="NCBI Taxonomy" id="717959"/>
    <lineage>
        <taxon>Bacteria</taxon>
        <taxon>Pseudomonadati</taxon>
        <taxon>Bacteroidota</taxon>
        <taxon>Bacteroidia</taxon>
        <taxon>Bacteroidales</taxon>
        <taxon>Rikenellaceae</taxon>
        <taxon>Alistipes</taxon>
    </lineage>
</organism>
<evidence type="ECO:0000256" key="1">
    <source>
        <dbReference type="SAM" id="MobiDB-lite"/>
    </source>
</evidence>
<dbReference type="KEGG" id="ash:AL1_24510"/>
<protein>
    <recommendedName>
        <fullName evidence="2">Metallo-beta-lactamase domain-containing protein</fullName>
    </recommendedName>
</protein>
<name>D4IP14_9BACT</name>
<reference evidence="3 4" key="2">
    <citation type="submission" date="2010-03" db="EMBL/GenBank/DDBJ databases">
        <authorList>
            <person name="Pajon A."/>
        </authorList>
    </citation>
    <scope>NUCLEOTIDE SEQUENCE [LARGE SCALE GENOMIC DNA]</scope>
    <source>
        <strain evidence="3 4">WAL 8301</strain>
    </source>
</reference>
<dbReference type="HOGENOM" id="CLU_065110_0_0_10"/>
<proteinExistence type="predicted"/>
<dbReference type="PANTHER" id="PTHR30619">
    <property type="entry name" value="DNA INTERNALIZATION/COMPETENCE PROTEIN COMEC/REC2"/>
    <property type="match status" value="1"/>
</dbReference>
<dbReference type="GeneID" id="92757617"/>
<dbReference type="InterPro" id="IPR036866">
    <property type="entry name" value="RibonucZ/Hydroxyglut_hydro"/>
</dbReference>
<evidence type="ECO:0000259" key="2">
    <source>
        <dbReference type="Pfam" id="PF00753"/>
    </source>
</evidence>